<dbReference type="EMBL" id="BQNB010014720">
    <property type="protein sequence ID" value="GJT31620.1"/>
    <property type="molecule type" value="Genomic_DNA"/>
</dbReference>
<proteinExistence type="predicted"/>
<keyword evidence="2" id="KW-1185">Reference proteome</keyword>
<evidence type="ECO:0000313" key="1">
    <source>
        <dbReference type="EMBL" id="GJT31620.1"/>
    </source>
</evidence>
<name>A0ABQ5CX05_9ASTR</name>
<gene>
    <name evidence="1" type="ORF">Tco_0922039</name>
</gene>
<accession>A0ABQ5CX05</accession>
<reference evidence="1" key="2">
    <citation type="submission" date="2022-01" db="EMBL/GenBank/DDBJ databases">
        <authorList>
            <person name="Yamashiro T."/>
            <person name="Shiraishi A."/>
            <person name="Satake H."/>
            <person name="Nakayama K."/>
        </authorList>
    </citation>
    <scope>NUCLEOTIDE SEQUENCE</scope>
</reference>
<organism evidence="1 2">
    <name type="scientific">Tanacetum coccineum</name>
    <dbReference type="NCBI Taxonomy" id="301880"/>
    <lineage>
        <taxon>Eukaryota</taxon>
        <taxon>Viridiplantae</taxon>
        <taxon>Streptophyta</taxon>
        <taxon>Embryophyta</taxon>
        <taxon>Tracheophyta</taxon>
        <taxon>Spermatophyta</taxon>
        <taxon>Magnoliopsida</taxon>
        <taxon>eudicotyledons</taxon>
        <taxon>Gunneridae</taxon>
        <taxon>Pentapetalae</taxon>
        <taxon>asterids</taxon>
        <taxon>campanulids</taxon>
        <taxon>Asterales</taxon>
        <taxon>Asteraceae</taxon>
        <taxon>Asteroideae</taxon>
        <taxon>Anthemideae</taxon>
        <taxon>Anthemidinae</taxon>
        <taxon>Tanacetum</taxon>
    </lineage>
</organism>
<dbReference type="Proteomes" id="UP001151760">
    <property type="component" value="Unassembled WGS sequence"/>
</dbReference>
<protein>
    <submittedName>
        <fullName evidence="1">Uncharacterized protein</fullName>
    </submittedName>
</protein>
<evidence type="ECO:0000313" key="2">
    <source>
        <dbReference type="Proteomes" id="UP001151760"/>
    </source>
</evidence>
<sequence length="157" mass="17398">MRLILAPKSAKVFFTVKGLIRHGSVKHSGSPSFWGKFLWMTAKHSSLSLTDEAAFFSFSFCERRSFRTLAPLGMWIIASRKGRLIWIYLKIDRSCLSSSSFFCFFNRDGKGTLDDLEGWCKVGNYGIPSFEFVGVSLPLGHSSSVIPWVADGAGADG</sequence>
<reference evidence="1" key="1">
    <citation type="journal article" date="2022" name="Int. J. Mol. Sci.">
        <title>Draft Genome of Tanacetum Coccineum: Genomic Comparison of Closely Related Tanacetum-Family Plants.</title>
        <authorList>
            <person name="Yamashiro T."/>
            <person name="Shiraishi A."/>
            <person name="Nakayama K."/>
            <person name="Satake H."/>
        </authorList>
    </citation>
    <scope>NUCLEOTIDE SEQUENCE</scope>
</reference>
<comment type="caution">
    <text evidence="1">The sequence shown here is derived from an EMBL/GenBank/DDBJ whole genome shotgun (WGS) entry which is preliminary data.</text>
</comment>